<dbReference type="EMBL" id="PJNI01000001">
    <property type="protein sequence ID" value="PKR82027.1"/>
    <property type="molecule type" value="Genomic_DNA"/>
</dbReference>
<sequence length="179" mass="19929">MGSNVVFYAMYNDDDVLKDGAKKLVAKGVKVADVFSPFPIHGLDPIIGLKETRLGIMSFIYGLTGLALALIGMRYMMVTDWPMNIGGKPNFSFLENMLAFVPIGFELTVLFAAHAMAITYLLANKTIPGMPAENPDPRTTDDRFVMELRLNDNAKFTEKELEDMLMETGIVELDQKNIK</sequence>
<organism evidence="2 3">
    <name type="scientific">Brumimicrobium salinarum</name>
    <dbReference type="NCBI Taxonomy" id="2058658"/>
    <lineage>
        <taxon>Bacteria</taxon>
        <taxon>Pseudomonadati</taxon>
        <taxon>Bacteroidota</taxon>
        <taxon>Flavobacteriia</taxon>
        <taxon>Flavobacteriales</taxon>
        <taxon>Crocinitomicaceae</taxon>
        <taxon>Brumimicrobium</taxon>
    </lineage>
</organism>
<evidence type="ECO:0000313" key="3">
    <source>
        <dbReference type="Proteomes" id="UP000236654"/>
    </source>
</evidence>
<keyword evidence="1" id="KW-0812">Transmembrane</keyword>
<keyword evidence="3" id="KW-1185">Reference proteome</keyword>
<accession>A0A2I0R618</accession>
<dbReference type="PANTHER" id="PTHR40394">
    <property type="entry name" value="LIPOPROTEIN-RELATED"/>
    <property type="match status" value="1"/>
</dbReference>
<dbReference type="RefSeq" id="WP_101333173.1">
    <property type="nucleotide sequence ID" value="NZ_PJNI01000001.1"/>
</dbReference>
<protein>
    <submittedName>
        <fullName evidence="2">DUF3341 domain-containing protein</fullName>
    </submittedName>
</protein>
<keyword evidence="1" id="KW-0472">Membrane</keyword>
<dbReference type="Pfam" id="PF11821">
    <property type="entry name" value="ActD"/>
    <property type="match status" value="1"/>
</dbReference>
<feature type="transmembrane region" description="Helical" evidence="1">
    <location>
        <begin position="97"/>
        <end position="123"/>
    </location>
</feature>
<feature type="transmembrane region" description="Helical" evidence="1">
    <location>
        <begin position="59"/>
        <end position="77"/>
    </location>
</feature>
<dbReference type="AlphaFoldDB" id="A0A2I0R618"/>
<gene>
    <name evidence="2" type="ORF">CW751_01435</name>
</gene>
<evidence type="ECO:0000313" key="2">
    <source>
        <dbReference type="EMBL" id="PKR82027.1"/>
    </source>
</evidence>
<name>A0A2I0R618_9FLAO</name>
<keyword evidence="1" id="KW-1133">Transmembrane helix</keyword>
<dbReference type="OrthoDB" id="9792475at2"/>
<dbReference type="InterPro" id="IPR021776">
    <property type="entry name" value="ActD"/>
</dbReference>
<dbReference type="Proteomes" id="UP000236654">
    <property type="component" value="Unassembled WGS sequence"/>
</dbReference>
<comment type="caution">
    <text evidence="2">The sequence shown here is derived from an EMBL/GenBank/DDBJ whole genome shotgun (WGS) entry which is preliminary data.</text>
</comment>
<reference evidence="2 3" key="1">
    <citation type="submission" date="2017-12" db="EMBL/GenBank/DDBJ databases">
        <title>The draft genome sequence of Brumimicrobium saltpan LHR20.</title>
        <authorList>
            <person name="Do Z.-J."/>
            <person name="Luo H.-R."/>
        </authorList>
    </citation>
    <scope>NUCLEOTIDE SEQUENCE [LARGE SCALE GENOMIC DNA]</scope>
    <source>
        <strain evidence="2 3">LHR20</strain>
    </source>
</reference>
<evidence type="ECO:0000256" key="1">
    <source>
        <dbReference type="SAM" id="Phobius"/>
    </source>
</evidence>
<dbReference type="PANTHER" id="PTHR40394:SF2">
    <property type="entry name" value="QUINOL:CYTOCHROME C OXIDOREDUCTASE MEMBRANE PROTEIN"/>
    <property type="match status" value="1"/>
</dbReference>
<proteinExistence type="predicted"/>